<dbReference type="Pfam" id="PF13439">
    <property type="entry name" value="Glyco_transf_4"/>
    <property type="match status" value="1"/>
</dbReference>
<dbReference type="GO" id="GO:0009103">
    <property type="term" value="P:lipopolysaccharide biosynthetic process"/>
    <property type="evidence" value="ECO:0007669"/>
    <property type="project" value="TreeGrafter"/>
</dbReference>
<feature type="domain" description="Glycosyltransferase subfamily 4-like N-terminal" evidence="3">
    <location>
        <begin position="18"/>
        <end position="195"/>
    </location>
</feature>
<dbReference type="CAZy" id="GT4">
    <property type="family name" value="Glycosyltransferase Family 4"/>
</dbReference>
<feature type="domain" description="Glycosyl transferase family 1" evidence="2">
    <location>
        <begin position="226"/>
        <end position="379"/>
    </location>
</feature>
<dbReference type="AlphaFoldDB" id="A5FV24"/>
<dbReference type="EMBL" id="CP000697">
    <property type="protein sequence ID" value="ABQ29456.1"/>
    <property type="molecule type" value="Genomic_DNA"/>
</dbReference>
<sequence>MRIVIDVQGAQTSGSAFRGIGRYTMGLAQGIARWRGPHDVIIAASDAFPESPPLLRATFAPLLPPGHFRVWQCPRGISAADDTNHARRRAAACVREAYLAALRPDVVLVSSLFEGLIDDAVASIGTLHDIPTAAVLYDLIPLIHRETYLSHHAVIEKWYEAQLDHLRRADLLLAISASSSKEAKDHLGFPAGQTVNIGAAADPQFHRRNLPLSTLDTVRARYGLNLPFVMYTGGIDHRKNLDRLVTAFARLPAHLREAHQLAIVCKADDDAQDRLRTLARREGLGASTLMFTGFVPEDDLIHLYHACTAFVFPSWHEGFGLPALEAMACGAPVIASNASSLPEVVGLDEALFDPLNPDSIANSLQQVLEDRGFRERLVSHGLGQATRFSWDITAQRAVKALEALHLRHALQPQRRRAQTPRPKLAYVSPLPPEQSGISDYSAELIPELSRFYEIEIIASRPDIGPEWLRSQFPIRSPDWLSANPSSYDRVLYQFGNSAFHQHMFDLLREVPGVVTLHDFFLSGVAWWMEGDVGRAGHLARALYRSHGYAAAEQRYKRGDINSVIWDFPCNADVLSDAIGIIVHGPNAVRLARQWYGPDTARDWAIIPLLRAPAFGFHRSEARRRIGLPEDAMLTCSFGGLNATKLNHVTLEAWLASAHADRPDAYLAFVGGHSNDDYGRALLATARNSRAAERILITGWTDQSTYRDYLAAADIAVQLRTLSRGETSAAVLDCMNYGAATIVNANGSMADLPADTVWKLPDKFERAQLAAVLDVLARDTGKRKALGQRARERILRTHAPRACAAAYHEAIEVAYRQADATTRGAISSIGRSASGLTAADLAQISGCLAQNGAQPITRQFLVDVSGLLAPDSKDRIQSSPRELLLELLRRPPAGFRVEPVHASVKVNGYRYARRWTMSLLGVPSEGFEDEPVDAHAGDVFLALYPNHRASSGQADLYRRWRTLGVRTAFIIDDQPPARVPRQVSHDGEKPCTDWLEIVAEADNALCVSRSVADDFRAWLDEQGARRSTPIEIGCIHRGGDVKNTAPSRDMPAARIAATCPLTLTESVDMLVQALGLPPRQSALPGGTATV</sequence>
<protein>
    <submittedName>
        <fullName evidence="4">Glycosyl transferase, group 1</fullName>
    </submittedName>
</protein>
<dbReference type="InterPro" id="IPR028098">
    <property type="entry name" value="Glyco_trans_4-like_N"/>
</dbReference>
<keyword evidence="1 4" id="KW-0808">Transferase</keyword>
<evidence type="ECO:0000313" key="4">
    <source>
        <dbReference type="EMBL" id="ABQ29456.1"/>
    </source>
</evidence>
<dbReference type="PANTHER" id="PTHR46401:SF2">
    <property type="entry name" value="GLYCOSYLTRANSFERASE WBBK-RELATED"/>
    <property type="match status" value="1"/>
</dbReference>
<dbReference type="CDD" id="cd03809">
    <property type="entry name" value="GT4_MtfB-like"/>
    <property type="match status" value="1"/>
</dbReference>
<dbReference type="GO" id="GO:0016757">
    <property type="term" value="F:glycosyltransferase activity"/>
    <property type="evidence" value="ECO:0007669"/>
    <property type="project" value="InterPro"/>
</dbReference>
<organism evidence="4 5">
    <name type="scientific">Acidiphilium cryptum (strain JF-5)</name>
    <dbReference type="NCBI Taxonomy" id="349163"/>
    <lineage>
        <taxon>Bacteria</taxon>
        <taxon>Pseudomonadati</taxon>
        <taxon>Pseudomonadota</taxon>
        <taxon>Alphaproteobacteria</taxon>
        <taxon>Acetobacterales</taxon>
        <taxon>Acidocellaceae</taxon>
        <taxon>Acidiphilium</taxon>
    </lineage>
</organism>
<dbReference type="Pfam" id="PF00534">
    <property type="entry name" value="Glycos_transf_1"/>
    <property type="match status" value="2"/>
</dbReference>
<evidence type="ECO:0000259" key="3">
    <source>
        <dbReference type="Pfam" id="PF13439"/>
    </source>
</evidence>
<dbReference type="STRING" id="349163.Acry_0228"/>
<dbReference type="Proteomes" id="UP000000245">
    <property type="component" value="Chromosome"/>
</dbReference>
<dbReference type="CDD" id="cd03801">
    <property type="entry name" value="GT4_PimA-like"/>
    <property type="match status" value="1"/>
</dbReference>
<proteinExistence type="predicted"/>
<evidence type="ECO:0000313" key="5">
    <source>
        <dbReference type="Proteomes" id="UP000000245"/>
    </source>
</evidence>
<dbReference type="Gene3D" id="3.40.50.2000">
    <property type="entry name" value="Glycogen Phosphorylase B"/>
    <property type="match status" value="3"/>
</dbReference>
<dbReference type="eggNOG" id="COG0438">
    <property type="taxonomic scope" value="Bacteria"/>
</dbReference>
<dbReference type="HOGENOM" id="CLU_005199_0_1_5"/>
<name>A5FV24_ACICJ</name>
<feature type="domain" description="Glycosyl transferase family 1" evidence="2">
    <location>
        <begin position="619"/>
        <end position="792"/>
    </location>
</feature>
<dbReference type="PANTHER" id="PTHR46401">
    <property type="entry name" value="GLYCOSYLTRANSFERASE WBBK-RELATED"/>
    <property type="match status" value="1"/>
</dbReference>
<dbReference type="RefSeq" id="WP_011941370.1">
    <property type="nucleotide sequence ID" value="NC_009484.1"/>
</dbReference>
<dbReference type="InterPro" id="IPR001296">
    <property type="entry name" value="Glyco_trans_1"/>
</dbReference>
<reference evidence="4 5" key="1">
    <citation type="submission" date="2007-05" db="EMBL/GenBank/DDBJ databases">
        <title>Complete sequence of chromosome of Acidiphilium cryptum JF-5.</title>
        <authorList>
            <consortium name="US DOE Joint Genome Institute"/>
            <person name="Copeland A."/>
            <person name="Lucas S."/>
            <person name="Lapidus A."/>
            <person name="Barry K."/>
            <person name="Detter J.C."/>
            <person name="Glavina del Rio T."/>
            <person name="Hammon N."/>
            <person name="Israni S."/>
            <person name="Dalin E."/>
            <person name="Tice H."/>
            <person name="Pitluck S."/>
            <person name="Sims D."/>
            <person name="Brettin T."/>
            <person name="Bruce D."/>
            <person name="Han C."/>
            <person name="Schmutz J."/>
            <person name="Larimer F."/>
            <person name="Land M."/>
            <person name="Hauser L."/>
            <person name="Kyrpides N."/>
            <person name="Kim E."/>
            <person name="Magnuson T."/>
            <person name="Richardson P."/>
        </authorList>
    </citation>
    <scope>NUCLEOTIDE SEQUENCE [LARGE SCALE GENOMIC DNA]</scope>
    <source>
        <strain evidence="4 5">JF-5</strain>
    </source>
</reference>
<keyword evidence="5" id="KW-1185">Reference proteome</keyword>
<dbReference type="KEGG" id="acr:Acry_0228"/>
<gene>
    <name evidence="4" type="ordered locus">Acry_0228</name>
</gene>
<dbReference type="SUPFAM" id="SSF53756">
    <property type="entry name" value="UDP-Glycosyltransferase/glycogen phosphorylase"/>
    <property type="match status" value="2"/>
</dbReference>
<evidence type="ECO:0000256" key="1">
    <source>
        <dbReference type="ARBA" id="ARBA00022679"/>
    </source>
</evidence>
<evidence type="ECO:0000259" key="2">
    <source>
        <dbReference type="Pfam" id="PF00534"/>
    </source>
</evidence>
<accession>A5FV24</accession>